<gene>
    <name evidence="2" type="ORF">GMBLW1_18130</name>
</gene>
<name>A0A6C2YL96_9BACT</name>
<feature type="compositionally biased region" description="Basic and acidic residues" evidence="1">
    <location>
        <begin position="49"/>
        <end position="58"/>
    </location>
</feature>
<dbReference type="EMBL" id="LR586016">
    <property type="protein sequence ID" value="VIP02147.1"/>
    <property type="molecule type" value="Genomic_DNA"/>
</dbReference>
<dbReference type="EMBL" id="LR593887">
    <property type="protein sequence ID" value="VTS00528.1"/>
    <property type="molecule type" value="Genomic_DNA"/>
</dbReference>
<proteinExistence type="predicted"/>
<feature type="compositionally biased region" description="Low complexity" evidence="1">
    <location>
        <begin position="32"/>
        <end position="45"/>
    </location>
</feature>
<dbReference type="AlphaFoldDB" id="A0A6C2YL96"/>
<organism evidence="2">
    <name type="scientific">Tuwongella immobilis</name>
    <dbReference type="NCBI Taxonomy" id="692036"/>
    <lineage>
        <taxon>Bacteria</taxon>
        <taxon>Pseudomonadati</taxon>
        <taxon>Planctomycetota</taxon>
        <taxon>Planctomycetia</taxon>
        <taxon>Gemmatales</taxon>
        <taxon>Gemmataceae</taxon>
        <taxon>Tuwongella</taxon>
    </lineage>
</organism>
<dbReference type="InParanoid" id="A0A6C2YL96"/>
<protein>
    <submittedName>
        <fullName evidence="2">Uncharacterized protein</fullName>
    </submittedName>
</protein>
<dbReference type="KEGG" id="tim:GMBLW1_18130"/>
<evidence type="ECO:0000313" key="2">
    <source>
        <dbReference type="EMBL" id="VIP02147.1"/>
    </source>
</evidence>
<feature type="region of interest" description="Disordered" evidence="1">
    <location>
        <begin position="32"/>
        <end position="58"/>
    </location>
</feature>
<reference evidence="2" key="1">
    <citation type="submission" date="2019-04" db="EMBL/GenBank/DDBJ databases">
        <authorList>
            <consortium name="Science for Life Laboratories"/>
        </authorList>
    </citation>
    <scope>NUCLEOTIDE SEQUENCE</scope>
    <source>
        <strain evidence="2">MBLW1</strain>
    </source>
</reference>
<keyword evidence="3" id="KW-1185">Reference proteome</keyword>
<evidence type="ECO:0000256" key="1">
    <source>
        <dbReference type="SAM" id="MobiDB-lite"/>
    </source>
</evidence>
<sequence length="58" mass="6343">MTTELLCPRCGRHLWTDRRDGRRYCPGLLCAGPPAAAPSNSPNSPDISMSKRMEPSAN</sequence>
<dbReference type="Proteomes" id="UP000464378">
    <property type="component" value="Chromosome"/>
</dbReference>
<accession>A0A6C2YL96</accession>
<evidence type="ECO:0000313" key="3">
    <source>
        <dbReference type="Proteomes" id="UP000464378"/>
    </source>
</evidence>